<protein>
    <recommendedName>
        <fullName evidence="4">DUF2232 domain-containing protein</fullName>
    </recommendedName>
</protein>
<gene>
    <name evidence="2" type="ORF">JM64_06150</name>
</gene>
<sequence length="189" mass="22064">MRQTHIRLENRSRIVAFSSVMLGLSFVGLYLGYVSPSKWTFLIVTSYLAYFPYLLFDSFFSGLWIVIGLNVLAYMFIPRLGYVTTFTFISLYVPIRYVLRGLPSLFSWVFKYIYFNVAFFSWLFVQSKVLGIDILSQTAEGITKIVQLDKDLIIYGIIIFGNIFFAAYEYLFERVVQKMNTWVEKIVGK</sequence>
<dbReference type="KEGG" id="fng:JM64_06150"/>
<dbReference type="PATRIC" id="fig|93466.3.peg.1307"/>
<keyword evidence="1" id="KW-0812">Transmembrane</keyword>
<evidence type="ECO:0000256" key="1">
    <source>
        <dbReference type="SAM" id="Phobius"/>
    </source>
</evidence>
<evidence type="ECO:0000313" key="3">
    <source>
        <dbReference type="Proteomes" id="UP000077096"/>
    </source>
</evidence>
<feature type="transmembrane region" description="Helical" evidence="1">
    <location>
        <begin position="53"/>
        <end position="73"/>
    </location>
</feature>
<dbReference type="OrthoDB" id="46524at2"/>
<name>A0A172T3N5_FERPE</name>
<feature type="transmembrane region" description="Helical" evidence="1">
    <location>
        <begin position="12"/>
        <end position="33"/>
    </location>
</feature>
<organism evidence="2 3">
    <name type="scientific">Fervidobacterium pennivorans</name>
    <dbReference type="NCBI Taxonomy" id="93466"/>
    <lineage>
        <taxon>Bacteria</taxon>
        <taxon>Thermotogati</taxon>
        <taxon>Thermotogota</taxon>
        <taxon>Thermotogae</taxon>
        <taxon>Thermotogales</taxon>
        <taxon>Fervidobacteriaceae</taxon>
        <taxon>Fervidobacterium</taxon>
    </lineage>
</organism>
<keyword evidence="1" id="KW-0472">Membrane</keyword>
<accession>A0A172T3N5</accession>
<feature type="transmembrane region" description="Helical" evidence="1">
    <location>
        <begin position="152"/>
        <end position="172"/>
    </location>
</feature>
<evidence type="ECO:0000313" key="2">
    <source>
        <dbReference type="EMBL" id="ANE41587.1"/>
    </source>
</evidence>
<evidence type="ECO:0008006" key="4">
    <source>
        <dbReference type="Google" id="ProtNLM"/>
    </source>
</evidence>
<proteinExistence type="predicted"/>
<reference evidence="2 3" key="1">
    <citation type="submission" date="2014-08" db="EMBL/GenBank/DDBJ databases">
        <title>Fervidobacterium pennivorans DYC genome.</title>
        <authorList>
            <person name="Wushke S."/>
        </authorList>
    </citation>
    <scope>NUCLEOTIDE SEQUENCE [LARGE SCALE GENOMIC DNA]</scope>
    <source>
        <strain evidence="2 3">DYC</strain>
    </source>
</reference>
<keyword evidence="1" id="KW-1133">Transmembrane helix</keyword>
<dbReference type="Proteomes" id="UP000077096">
    <property type="component" value="Chromosome"/>
</dbReference>
<dbReference type="EMBL" id="CP011393">
    <property type="protein sequence ID" value="ANE41587.1"/>
    <property type="molecule type" value="Genomic_DNA"/>
</dbReference>
<feature type="transmembrane region" description="Helical" evidence="1">
    <location>
        <begin position="105"/>
        <end position="125"/>
    </location>
</feature>
<dbReference type="AlphaFoldDB" id="A0A172T3N5"/>